<dbReference type="AlphaFoldDB" id="A0AAI9E7K4"/>
<organism evidence="2 3">
    <name type="scientific">Lecanosticta acicola</name>
    <dbReference type="NCBI Taxonomy" id="111012"/>
    <lineage>
        <taxon>Eukaryota</taxon>
        <taxon>Fungi</taxon>
        <taxon>Dikarya</taxon>
        <taxon>Ascomycota</taxon>
        <taxon>Pezizomycotina</taxon>
        <taxon>Dothideomycetes</taxon>
        <taxon>Dothideomycetidae</taxon>
        <taxon>Mycosphaerellales</taxon>
        <taxon>Mycosphaerellaceae</taxon>
        <taxon>Lecanosticta</taxon>
    </lineage>
</organism>
<feature type="compositionally biased region" description="Low complexity" evidence="1">
    <location>
        <begin position="274"/>
        <end position="290"/>
    </location>
</feature>
<keyword evidence="3" id="KW-1185">Reference proteome</keyword>
<feature type="compositionally biased region" description="Polar residues" evidence="1">
    <location>
        <begin position="254"/>
        <end position="263"/>
    </location>
</feature>
<sequence length="592" mass="64131">MAIGRKEAFASIDEAVLEHGKSMRRQPNTSAGVEERRKRGSSEGTNATKHMIMAAKEPTSLQELERIGRTLEYTDGLDTFRFPTPEPRVPSPPPTTPHSATFPPVPPSSSPLNYPSPKIGVAIGSPSQAPPSWGRSLTINNISDRTDPLPPSRAPPRPPQPQRSHTVACGLEQPKKKSGWKVFGSLFRRSSSRRGTHCIPAPEHAQTPPSACTPPIRALASSEATSPELPSPRPVSSMRGHSRKASAGTGHMWSAQSTPTDRTSPMPKLKSKMRCSLTPSPRTTPTRASTDMFKTPPERHDSAVESHNANVAGATLGMPRLDLDIPKSEFERYSVMFEKLLSNDSRPSLLERRQSRLHRRISGLERSNGGDVPPPDPSQLSTPSTHLTRSLSIQTGSKQTLGGNGSEATVTSLQRPGPIQRSMTAPPGAISPLTSAFSRGRKDTVETFPSSMDSVDANTIYSENSLPPTPTTMTTCTDTESIGRALGQQESAWDMMTSKPDTIPSPPEHVDESAPEPYPRVKSAEDLERQIVQVSVARQVSVRRAKMRVHKAVATKQPLRPRLVELVGNRKSTAGVLESAADDGEIEALPEQ</sequence>
<reference evidence="2" key="1">
    <citation type="submission" date="2023-11" db="EMBL/GenBank/DDBJ databases">
        <authorList>
            <person name="Alioto T."/>
            <person name="Alioto T."/>
            <person name="Gomez Garrido J."/>
        </authorList>
    </citation>
    <scope>NUCLEOTIDE SEQUENCE</scope>
</reference>
<feature type="compositionally biased region" description="Pro residues" evidence="1">
    <location>
        <begin position="84"/>
        <end position="96"/>
    </location>
</feature>
<feature type="region of interest" description="Disordered" evidence="1">
    <location>
        <begin position="570"/>
        <end position="592"/>
    </location>
</feature>
<feature type="compositionally biased region" description="Acidic residues" evidence="1">
    <location>
        <begin position="580"/>
        <end position="592"/>
    </location>
</feature>
<feature type="region of interest" description="Disordered" evidence="1">
    <location>
        <begin position="191"/>
        <end position="304"/>
    </location>
</feature>
<evidence type="ECO:0000256" key="1">
    <source>
        <dbReference type="SAM" id="MobiDB-lite"/>
    </source>
</evidence>
<gene>
    <name evidence="2" type="ORF">LECACI_7A001191</name>
</gene>
<dbReference type="Proteomes" id="UP001296104">
    <property type="component" value="Unassembled WGS sequence"/>
</dbReference>
<dbReference type="EMBL" id="CAVMBE010000004">
    <property type="protein sequence ID" value="CAK3821853.1"/>
    <property type="molecule type" value="Genomic_DNA"/>
</dbReference>
<evidence type="ECO:0000313" key="3">
    <source>
        <dbReference type="Proteomes" id="UP001296104"/>
    </source>
</evidence>
<feature type="compositionally biased region" description="Pro residues" evidence="1">
    <location>
        <begin position="148"/>
        <end position="161"/>
    </location>
</feature>
<feature type="region of interest" description="Disordered" evidence="1">
    <location>
        <begin position="359"/>
        <end position="440"/>
    </location>
</feature>
<protein>
    <submittedName>
        <fullName evidence="2">Uncharacterized protein</fullName>
    </submittedName>
</protein>
<feature type="region of interest" description="Disordered" evidence="1">
    <location>
        <begin position="77"/>
        <end position="175"/>
    </location>
</feature>
<proteinExistence type="predicted"/>
<name>A0AAI9E7K4_9PEZI</name>
<accession>A0AAI9E7K4</accession>
<feature type="compositionally biased region" description="Polar residues" evidence="1">
    <location>
        <begin position="378"/>
        <end position="414"/>
    </location>
</feature>
<evidence type="ECO:0000313" key="2">
    <source>
        <dbReference type="EMBL" id="CAK3821853.1"/>
    </source>
</evidence>
<feature type="region of interest" description="Disordered" evidence="1">
    <location>
        <begin position="17"/>
        <end position="60"/>
    </location>
</feature>
<comment type="caution">
    <text evidence="2">The sequence shown here is derived from an EMBL/GenBank/DDBJ whole genome shotgun (WGS) entry which is preliminary data.</text>
</comment>